<organism evidence="5 6">
    <name type="scientific">Bacillus gaemokensis</name>
    <dbReference type="NCBI Taxonomy" id="574375"/>
    <lineage>
        <taxon>Bacteria</taxon>
        <taxon>Bacillati</taxon>
        <taxon>Bacillota</taxon>
        <taxon>Bacilli</taxon>
        <taxon>Bacillales</taxon>
        <taxon>Bacillaceae</taxon>
        <taxon>Bacillus</taxon>
        <taxon>Bacillus cereus group</taxon>
    </lineage>
</organism>
<feature type="transmembrane region" description="Helical" evidence="3">
    <location>
        <begin position="38"/>
        <end position="54"/>
    </location>
</feature>
<feature type="transmembrane region" description="Helical" evidence="3">
    <location>
        <begin position="148"/>
        <end position="166"/>
    </location>
</feature>
<dbReference type="EMBL" id="JOTM01000018">
    <property type="protein sequence ID" value="KEK23222.1"/>
    <property type="molecule type" value="Genomic_DNA"/>
</dbReference>
<evidence type="ECO:0000256" key="3">
    <source>
        <dbReference type="SAM" id="Phobius"/>
    </source>
</evidence>
<feature type="transmembrane region" description="Helical" evidence="3">
    <location>
        <begin position="263"/>
        <end position="281"/>
    </location>
</feature>
<feature type="transmembrane region" description="Helical" evidence="3">
    <location>
        <begin position="94"/>
        <end position="113"/>
    </location>
</feature>
<evidence type="ECO:0000313" key="5">
    <source>
        <dbReference type="EMBL" id="KEK23222.1"/>
    </source>
</evidence>
<sequence>MIRNNETKYILLVFLAICFLATGGIFVKLSDLPPINTGFYRVLLSIPLLLPFVWKELNKVSKKDILLILLAGVFLAGDLILWNISFYYTSVANANLLANLVPLVIIPFSFFIFKEKITRTFFIGSIITISGVIVLVSGKAVITMDNLFGDMLAFVTAFFYAFFLLTVYKVRERVSASIIMFVSAFGSAVTIFIAMLFTEGVYFPSGSSEWMPLIGLAIFSQILGQGLLSFCLGKVNVALSSILVLLQPIVAAIYAWFIFTQKLTIVEVMGMLISLVGIYIVKMKKKQKVSHDSKEEIVS</sequence>
<proteinExistence type="inferred from homology"/>
<gene>
    <name evidence="5" type="ORF">BAGA_09815</name>
</gene>
<feature type="transmembrane region" description="Helical" evidence="3">
    <location>
        <begin position="237"/>
        <end position="257"/>
    </location>
</feature>
<dbReference type="InterPro" id="IPR000620">
    <property type="entry name" value="EamA_dom"/>
</dbReference>
<dbReference type="RefSeq" id="WP_033675796.1">
    <property type="nucleotide sequence ID" value="NZ_JOTM01000018.1"/>
</dbReference>
<dbReference type="eggNOG" id="COG0697">
    <property type="taxonomic scope" value="Bacteria"/>
</dbReference>
<evidence type="ECO:0000256" key="1">
    <source>
        <dbReference type="ARBA" id="ARBA00004127"/>
    </source>
</evidence>
<dbReference type="OrthoDB" id="8641791at2"/>
<keyword evidence="3" id="KW-0472">Membrane</keyword>
<comment type="similarity">
    <text evidence="2">Belongs to the EamA transporter family.</text>
</comment>
<dbReference type="PANTHER" id="PTHR22911">
    <property type="entry name" value="ACYL-MALONYL CONDENSING ENZYME-RELATED"/>
    <property type="match status" value="1"/>
</dbReference>
<dbReference type="SUPFAM" id="SSF103481">
    <property type="entry name" value="Multidrug resistance efflux transporter EmrE"/>
    <property type="match status" value="2"/>
</dbReference>
<dbReference type="AlphaFoldDB" id="A0A073K9T6"/>
<dbReference type="GO" id="GO:0016020">
    <property type="term" value="C:membrane"/>
    <property type="evidence" value="ECO:0007669"/>
    <property type="project" value="InterPro"/>
</dbReference>
<keyword evidence="3" id="KW-0812">Transmembrane</keyword>
<reference evidence="5 6" key="1">
    <citation type="submission" date="2014-06" db="EMBL/GenBank/DDBJ databases">
        <title>Draft genome sequence of Bacillus gaemokensis JCM 15801 (MCCC 1A00707).</title>
        <authorList>
            <person name="Lai Q."/>
            <person name="Liu Y."/>
            <person name="Shao Z."/>
        </authorList>
    </citation>
    <scope>NUCLEOTIDE SEQUENCE [LARGE SCALE GENOMIC DNA]</scope>
    <source>
        <strain evidence="5 6">JCM 15801</strain>
    </source>
</reference>
<dbReference type="Proteomes" id="UP000027778">
    <property type="component" value="Unassembled WGS sequence"/>
</dbReference>
<accession>A0A073K9T6</accession>
<feature type="domain" description="EamA" evidence="4">
    <location>
        <begin position="8"/>
        <end position="136"/>
    </location>
</feature>
<feature type="transmembrane region" description="Helical" evidence="3">
    <location>
        <begin position="9"/>
        <end position="26"/>
    </location>
</feature>
<feature type="transmembrane region" description="Helical" evidence="3">
    <location>
        <begin position="66"/>
        <end position="88"/>
    </location>
</feature>
<feature type="transmembrane region" description="Helical" evidence="3">
    <location>
        <begin position="178"/>
        <end position="198"/>
    </location>
</feature>
<dbReference type="InterPro" id="IPR037185">
    <property type="entry name" value="EmrE-like"/>
</dbReference>
<keyword evidence="3" id="KW-1133">Transmembrane helix</keyword>
<protein>
    <submittedName>
        <fullName evidence="5">Transporter</fullName>
    </submittedName>
</protein>
<dbReference type="Pfam" id="PF00892">
    <property type="entry name" value="EamA"/>
    <property type="match status" value="2"/>
</dbReference>
<comment type="caution">
    <text evidence="5">The sequence shown here is derived from an EMBL/GenBank/DDBJ whole genome shotgun (WGS) entry which is preliminary data.</text>
</comment>
<comment type="subcellular location">
    <subcellularLocation>
        <location evidence="1">Endomembrane system</location>
        <topology evidence="1">Multi-pass membrane protein</topology>
    </subcellularLocation>
</comment>
<evidence type="ECO:0000256" key="2">
    <source>
        <dbReference type="ARBA" id="ARBA00007362"/>
    </source>
</evidence>
<feature type="transmembrane region" description="Helical" evidence="3">
    <location>
        <begin position="120"/>
        <end position="142"/>
    </location>
</feature>
<feature type="transmembrane region" description="Helical" evidence="3">
    <location>
        <begin position="210"/>
        <end position="230"/>
    </location>
</feature>
<dbReference type="PANTHER" id="PTHR22911:SF76">
    <property type="entry name" value="EAMA DOMAIN-CONTAINING PROTEIN"/>
    <property type="match status" value="1"/>
</dbReference>
<evidence type="ECO:0000259" key="4">
    <source>
        <dbReference type="Pfam" id="PF00892"/>
    </source>
</evidence>
<keyword evidence="6" id="KW-1185">Reference proteome</keyword>
<name>A0A073K9T6_9BACI</name>
<feature type="domain" description="EamA" evidence="4">
    <location>
        <begin position="148"/>
        <end position="281"/>
    </location>
</feature>
<evidence type="ECO:0000313" key="6">
    <source>
        <dbReference type="Proteomes" id="UP000027778"/>
    </source>
</evidence>